<keyword evidence="4" id="KW-0131">Cell cycle</keyword>
<evidence type="ECO:0000256" key="2">
    <source>
        <dbReference type="ARBA" id="ARBA00010274"/>
    </source>
</evidence>
<dbReference type="AlphaFoldDB" id="A0ABD1IJ60"/>
<dbReference type="InterPro" id="IPR044898">
    <property type="entry name" value="CDI_dom_sf"/>
</dbReference>
<evidence type="ECO:0000259" key="6">
    <source>
        <dbReference type="Pfam" id="PF02234"/>
    </source>
</evidence>
<dbReference type="InterPro" id="IPR003175">
    <property type="entry name" value="CDI_dom"/>
</dbReference>
<dbReference type="Pfam" id="PF02234">
    <property type="entry name" value="CDI"/>
    <property type="match status" value="1"/>
</dbReference>
<dbReference type="GO" id="GO:0004860">
    <property type="term" value="F:protein kinase inhibitor activity"/>
    <property type="evidence" value="ECO:0007669"/>
    <property type="project" value="UniProtKB-KW"/>
</dbReference>
<evidence type="ECO:0000256" key="1">
    <source>
        <dbReference type="ARBA" id="ARBA00004642"/>
    </source>
</evidence>
<evidence type="ECO:0000256" key="5">
    <source>
        <dbReference type="SAM" id="MobiDB-lite"/>
    </source>
</evidence>
<feature type="region of interest" description="Disordered" evidence="5">
    <location>
        <begin position="101"/>
        <end position="140"/>
    </location>
</feature>
<evidence type="ECO:0000256" key="3">
    <source>
        <dbReference type="ARBA" id="ARBA00023013"/>
    </source>
</evidence>
<comment type="similarity">
    <text evidence="2">Belongs to the CDI family. ICK/KRP subfamily.</text>
</comment>
<feature type="domain" description="Cyclin-dependent kinase inhibitor" evidence="6">
    <location>
        <begin position="139"/>
        <end position="183"/>
    </location>
</feature>
<gene>
    <name evidence="7" type="ORF">AAHA92_03246</name>
</gene>
<evidence type="ECO:0000313" key="7">
    <source>
        <dbReference type="EMBL" id="KAL1567809.1"/>
    </source>
</evidence>
<protein>
    <submittedName>
        <fullName evidence="7">Cyclin-dependent kinase inhibitor 6-like</fullName>
    </submittedName>
</protein>
<dbReference type="GO" id="GO:0005654">
    <property type="term" value="C:nucleoplasm"/>
    <property type="evidence" value="ECO:0007669"/>
    <property type="project" value="UniProtKB-SubCell"/>
</dbReference>
<comment type="subcellular location">
    <subcellularLocation>
        <location evidence="1">Nucleus</location>
        <location evidence="1">Nucleoplasm</location>
    </subcellularLocation>
</comment>
<dbReference type="EMBL" id="JBEAFC010000002">
    <property type="protein sequence ID" value="KAL1567809.1"/>
    <property type="molecule type" value="Genomic_DNA"/>
</dbReference>
<dbReference type="InterPro" id="IPR044275">
    <property type="entry name" value="KRP"/>
</dbReference>
<dbReference type="Gene3D" id="4.10.365.10">
    <property type="entry name" value="p27"/>
    <property type="match status" value="1"/>
</dbReference>
<reference evidence="7 8" key="1">
    <citation type="submission" date="2024-06" db="EMBL/GenBank/DDBJ databases">
        <title>A chromosome level genome sequence of Diviner's sage (Salvia divinorum).</title>
        <authorList>
            <person name="Ford S.A."/>
            <person name="Ro D.-K."/>
            <person name="Ness R.W."/>
            <person name="Phillips M.A."/>
        </authorList>
    </citation>
    <scope>NUCLEOTIDE SEQUENCE [LARGE SCALE GENOMIC DNA]</scope>
    <source>
        <strain evidence="7">SAF-2024a</strain>
        <tissue evidence="7">Leaf</tissue>
    </source>
</reference>
<accession>A0ABD1IJ60</accession>
<dbReference type="PANTHER" id="PTHR46776">
    <property type="entry name" value="CYCLIN-DEPENDENT KINASE INHIBITOR 4-RELATED"/>
    <property type="match status" value="1"/>
</dbReference>
<dbReference type="Proteomes" id="UP001567538">
    <property type="component" value="Unassembled WGS sequence"/>
</dbReference>
<proteinExistence type="inferred from homology"/>
<organism evidence="7 8">
    <name type="scientific">Salvia divinorum</name>
    <name type="common">Maria pastora</name>
    <name type="synonym">Diviner's sage</name>
    <dbReference type="NCBI Taxonomy" id="28513"/>
    <lineage>
        <taxon>Eukaryota</taxon>
        <taxon>Viridiplantae</taxon>
        <taxon>Streptophyta</taxon>
        <taxon>Embryophyta</taxon>
        <taxon>Tracheophyta</taxon>
        <taxon>Spermatophyta</taxon>
        <taxon>Magnoliopsida</taxon>
        <taxon>eudicotyledons</taxon>
        <taxon>Gunneridae</taxon>
        <taxon>Pentapetalae</taxon>
        <taxon>asterids</taxon>
        <taxon>lamiids</taxon>
        <taxon>Lamiales</taxon>
        <taxon>Lamiaceae</taxon>
        <taxon>Nepetoideae</taxon>
        <taxon>Mentheae</taxon>
        <taxon>Salviinae</taxon>
        <taxon>Salvia</taxon>
        <taxon>Salvia subgen. Calosphace</taxon>
    </lineage>
</organism>
<feature type="region of interest" description="Disordered" evidence="5">
    <location>
        <begin position="26"/>
        <end position="52"/>
    </location>
</feature>
<name>A0ABD1IJ60_SALDI</name>
<keyword evidence="3 7" id="KW-0649">Protein kinase inhibitor</keyword>
<sequence>MENAAAAGERKRKVYLGETELSASSIHLKAPRLDDVASANSASPASSGGLSCETVGGDDAVASCCSSNGSGDLTKETSKFVDLEDNEATVEFLTTSAGDSLDCRERSETAPLREARGESGELESIREPEPRRHSAEMKMPSEAELEEFLAAAEKNIQQKFIDKYNYDIVKDQPLEGRYEWVLVPVRPE</sequence>
<feature type="compositionally biased region" description="Low complexity" evidence="5">
    <location>
        <begin position="37"/>
        <end position="47"/>
    </location>
</feature>
<evidence type="ECO:0000256" key="4">
    <source>
        <dbReference type="ARBA" id="ARBA00023306"/>
    </source>
</evidence>
<keyword evidence="8" id="KW-1185">Reference proteome</keyword>
<comment type="caution">
    <text evidence="7">The sequence shown here is derived from an EMBL/GenBank/DDBJ whole genome shotgun (WGS) entry which is preliminary data.</text>
</comment>
<evidence type="ECO:0000313" key="8">
    <source>
        <dbReference type="Proteomes" id="UP001567538"/>
    </source>
</evidence>